<keyword evidence="6" id="KW-1133">Transmembrane helix</keyword>
<dbReference type="InterPro" id="IPR007848">
    <property type="entry name" value="Small_mtfrase_dom"/>
</dbReference>
<dbReference type="PANTHER" id="PTHR45683">
    <property type="entry name" value="MITOCHONDRIAL NICOTINAMIDE ADENINE DINUCLEOTIDE TRANSPORTER 1-RELATED-RELATED"/>
    <property type="match status" value="1"/>
</dbReference>
<dbReference type="EMBL" id="CAJNOL010000773">
    <property type="protein sequence ID" value="CAF1194845.1"/>
    <property type="molecule type" value="Genomic_DNA"/>
</dbReference>
<comment type="similarity">
    <text evidence="2 9">Belongs to the mitochondrial carrier (TC 2.A.29) family.</text>
</comment>
<dbReference type="Proteomes" id="UP000663870">
    <property type="component" value="Unassembled WGS sequence"/>
</dbReference>
<sequence>MFPTPDLSHLTRNDYNQIYEPDADSFLLLDALELKLNEILEQKPFIIFEFGSGSGLITTFVAKHFCLTSCLFFTIDINPYACYSTKRTFQQNNLHKKHCLNIIQCNLADPLIDRLSSKVDLILFNPPYVPTETSDVKEVIERTYAGGKQGIEVIEKAIEQASRLLSSKDELFIISSILSTIQYHQFIAGLFGGIISSIVPHPFDLIKICFQSGLQGLYEGVISNVVENGISLGLYLFIYNTIIVLNNDQDKIKNLTFYYRTIYSTTAGLLTIILTNPMWVIKTCLTPGLVGIFHGTIQFSSYEQMKSFYVNPFHTTYFLTSVVLTFSALSKFIAATSTYPIQVICTRLQDQHQSYNGVLDVIKKTYKRKGISGFFKGVVPALYRVIPVSCITFVSYEFILYELKHGII</sequence>
<feature type="domain" description="Methyltransferase small" evidence="10">
    <location>
        <begin position="22"/>
        <end position="192"/>
    </location>
</feature>
<dbReference type="InterPro" id="IPR002052">
    <property type="entry name" value="DNA_methylase_N6_adenine_CS"/>
</dbReference>
<gene>
    <name evidence="12" type="ORF">JXQ802_LOCUS24089</name>
    <name evidence="11" type="ORF">PYM288_LOCUS16204</name>
</gene>
<dbReference type="InterPro" id="IPR044712">
    <property type="entry name" value="SLC25A32-like"/>
</dbReference>
<dbReference type="Proteomes" id="UP000663854">
    <property type="component" value="Unassembled WGS sequence"/>
</dbReference>
<name>A0A814J2J8_9BILA</name>
<dbReference type="Pfam" id="PF05175">
    <property type="entry name" value="MTS"/>
    <property type="match status" value="1"/>
</dbReference>
<dbReference type="PROSITE" id="PS50920">
    <property type="entry name" value="SOLCAR"/>
    <property type="match status" value="1"/>
</dbReference>
<evidence type="ECO:0000256" key="8">
    <source>
        <dbReference type="PROSITE-ProRule" id="PRU00282"/>
    </source>
</evidence>
<dbReference type="Gene3D" id="1.50.40.10">
    <property type="entry name" value="Mitochondrial carrier domain"/>
    <property type="match status" value="2"/>
</dbReference>
<evidence type="ECO:0000256" key="1">
    <source>
        <dbReference type="ARBA" id="ARBA00004141"/>
    </source>
</evidence>
<dbReference type="GO" id="GO:0016020">
    <property type="term" value="C:membrane"/>
    <property type="evidence" value="ECO:0007669"/>
    <property type="project" value="UniProtKB-SubCell"/>
</dbReference>
<evidence type="ECO:0000256" key="6">
    <source>
        <dbReference type="ARBA" id="ARBA00022989"/>
    </source>
</evidence>
<dbReference type="GO" id="GO:0003676">
    <property type="term" value="F:nucleic acid binding"/>
    <property type="evidence" value="ECO:0007669"/>
    <property type="project" value="InterPro"/>
</dbReference>
<dbReference type="EMBL" id="CAJNOH010000412">
    <property type="protein sequence ID" value="CAF1032335.1"/>
    <property type="molecule type" value="Genomic_DNA"/>
</dbReference>
<dbReference type="GO" id="GO:0055085">
    <property type="term" value="P:transmembrane transport"/>
    <property type="evidence" value="ECO:0007669"/>
    <property type="project" value="InterPro"/>
</dbReference>
<keyword evidence="5" id="KW-0677">Repeat</keyword>
<dbReference type="InterPro" id="IPR023395">
    <property type="entry name" value="MCP_dom_sf"/>
</dbReference>
<dbReference type="GO" id="GO:0008757">
    <property type="term" value="F:S-adenosylmethionine-dependent methyltransferase activity"/>
    <property type="evidence" value="ECO:0007669"/>
    <property type="project" value="UniProtKB-ARBA"/>
</dbReference>
<keyword evidence="14" id="KW-1185">Reference proteome</keyword>
<evidence type="ECO:0000256" key="7">
    <source>
        <dbReference type="ARBA" id="ARBA00023136"/>
    </source>
</evidence>
<dbReference type="PROSITE" id="PS00092">
    <property type="entry name" value="N6_MTASE"/>
    <property type="match status" value="1"/>
</dbReference>
<keyword evidence="7 8" id="KW-0472">Membrane</keyword>
<evidence type="ECO:0000256" key="3">
    <source>
        <dbReference type="ARBA" id="ARBA00022448"/>
    </source>
</evidence>
<dbReference type="Gene3D" id="3.40.50.150">
    <property type="entry name" value="Vaccinia Virus protein VP39"/>
    <property type="match status" value="1"/>
</dbReference>
<dbReference type="SUPFAM" id="SSF103506">
    <property type="entry name" value="Mitochondrial carrier"/>
    <property type="match status" value="1"/>
</dbReference>
<evidence type="ECO:0000313" key="14">
    <source>
        <dbReference type="Proteomes" id="UP000663870"/>
    </source>
</evidence>
<comment type="subcellular location">
    <subcellularLocation>
        <location evidence="1">Membrane</location>
        <topology evidence="1">Multi-pass membrane protein</topology>
    </subcellularLocation>
</comment>
<keyword evidence="4 8" id="KW-0812">Transmembrane</keyword>
<evidence type="ECO:0000256" key="9">
    <source>
        <dbReference type="RuleBase" id="RU000488"/>
    </source>
</evidence>
<organism evidence="11 13">
    <name type="scientific">Rotaria sordida</name>
    <dbReference type="NCBI Taxonomy" id="392033"/>
    <lineage>
        <taxon>Eukaryota</taxon>
        <taxon>Metazoa</taxon>
        <taxon>Spiralia</taxon>
        <taxon>Gnathifera</taxon>
        <taxon>Rotifera</taxon>
        <taxon>Eurotatoria</taxon>
        <taxon>Bdelloidea</taxon>
        <taxon>Philodinida</taxon>
        <taxon>Philodinidae</taxon>
        <taxon>Rotaria</taxon>
    </lineage>
</organism>
<evidence type="ECO:0000256" key="4">
    <source>
        <dbReference type="ARBA" id="ARBA00022692"/>
    </source>
</evidence>
<dbReference type="GO" id="GO:0006862">
    <property type="term" value="P:nucleotide transport"/>
    <property type="evidence" value="ECO:0007669"/>
    <property type="project" value="InterPro"/>
</dbReference>
<dbReference type="AlphaFoldDB" id="A0A814J2J8"/>
<evidence type="ECO:0000313" key="13">
    <source>
        <dbReference type="Proteomes" id="UP000663854"/>
    </source>
</evidence>
<dbReference type="CDD" id="cd02440">
    <property type="entry name" value="AdoMet_MTases"/>
    <property type="match status" value="1"/>
</dbReference>
<dbReference type="InterPro" id="IPR029063">
    <property type="entry name" value="SAM-dependent_MTases_sf"/>
</dbReference>
<reference evidence="11" key="1">
    <citation type="submission" date="2021-02" db="EMBL/GenBank/DDBJ databases">
        <authorList>
            <person name="Nowell W R."/>
        </authorList>
    </citation>
    <scope>NUCLEOTIDE SEQUENCE</scope>
</reference>
<comment type="caution">
    <text evidence="11">The sequence shown here is derived from an EMBL/GenBank/DDBJ whole genome shotgun (WGS) entry which is preliminary data.</text>
</comment>
<accession>A0A814J2J8</accession>
<evidence type="ECO:0000256" key="2">
    <source>
        <dbReference type="ARBA" id="ARBA00006375"/>
    </source>
</evidence>
<protein>
    <recommendedName>
        <fullName evidence="10">Methyltransferase small domain-containing protein</fullName>
    </recommendedName>
</protein>
<proteinExistence type="inferred from homology"/>
<dbReference type="Pfam" id="PF00153">
    <property type="entry name" value="Mito_carr"/>
    <property type="match status" value="1"/>
</dbReference>
<evidence type="ECO:0000256" key="5">
    <source>
        <dbReference type="ARBA" id="ARBA00022737"/>
    </source>
</evidence>
<evidence type="ECO:0000259" key="10">
    <source>
        <dbReference type="Pfam" id="PF05175"/>
    </source>
</evidence>
<evidence type="ECO:0000313" key="12">
    <source>
        <dbReference type="EMBL" id="CAF1194845.1"/>
    </source>
</evidence>
<dbReference type="InterPro" id="IPR018108">
    <property type="entry name" value="MCP_transmembrane"/>
</dbReference>
<keyword evidence="3 9" id="KW-0813">Transport</keyword>
<evidence type="ECO:0000313" key="11">
    <source>
        <dbReference type="EMBL" id="CAF1032335.1"/>
    </source>
</evidence>
<dbReference type="GO" id="GO:0032259">
    <property type="term" value="P:methylation"/>
    <property type="evidence" value="ECO:0007669"/>
    <property type="project" value="InterPro"/>
</dbReference>
<dbReference type="SUPFAM" id="SSF53335">
    <property type="entry name" value="S-adenosyl-L-methionine-dependent methyltransferases"/>
    <property type="match status" value="1"/>
</dbReference>
<feature type="repeat" description="Solcar" evidence="8">
    <location>
        <begin position="316"/>
        <end position="402"/>
    </location>
</feature>